<dbReference type="RefSeq" id="XP_007417361.1">
    <property type="nucleotide sequence ID" value="XM_007417299.1"/>
</dbReference>
<name>F4S7J7_MELLP</name>
<dbReference type="AlphaFoldDB" id="F4S7J7"/>
<accession>F4S7J7</accession>
<feature type="compositionally biased region" description="Low complexity" evidence="1">
    <location>
        <begin position="20"/>
        <end position="35"/>
    </location>
</feature>
<sequence>MTKAKKGKAKTLSQPNSAKTDAGADASTSHASTDSKMPQGAPPAGPNPSGFHPMNPEPQKMSPETTNEDWLKVQTLNDDLKIFLTPGNEKNTPGITSLKLYRILVHFNPKTKHRPNTLKEILWNAFISDVFPLLKPHMLPSPPAPMESEFLYNDFNPLSKKTTRKQLTDTIHSVVPKFGIPGSSTRDRILIVYKAFVDKDLKLPWLTEFIKPPNVVSKARVGDLSMEELRMTLQERAPHVFIHSGPMSLGVLINLYIKFVIEDPVAEDLLVRGFHYSLLRKEA</sequence>
<dbReference type="HOGENOM" id="CLU_056407_3_0_1"/>
<protein>
    <submittedName>
        <fullName evidence="2">Uncharacterized protein</fullName>
    </submittedName>
</protein>
<dbReference type="InParanoid" id="F4S7J7"/>
<dbReference type="Proteomes" id="UP000001072">
    <property type="component" value="Unassembled WGS sequence"/>
</dbReference>
<evidence type="ECO:0000313" key="3">
    <source>
        <dbReference type="Proteomes" id="UP000001072"/>
    </source>
</evidence>
<feature type="region of interest" description="Disordered" evidence="1">
    <location>
        <begin position="1"/>
        <end position="65"/>
    </location>
</feature>
<dbReference type="VEuPathDB" id="FungiDB:MELLADRAFT_94676"/>
<dbReference type="EMBL" id="GL883160">
    <property type="protein sequence ID" value="EGF99331.1"/>
    <property type="molecule type" value="Genomic_DNA"/>
</dbReference>
<proteinExistence type="predicted"/>
<reference evidence="3" key="1">
    <citation type="journal article" date="2011" name="Proc. Natl. Acad. Sci. U.S.A.">
        <title>Obligate biotrophy features unraveled by the genomic analysis of rust fungi.</title>
        <authorList>
            <person name="Duplessis S."/>
            <person name="Cuomo C.A."/>
            <person name="Lin Y.-C."/>
            <person name="Aerts A."/>
            <person name="Tisserant E."/>
            <person name="Veneault-Fourrey C."/>
            <person name="Joly D.L."/>
            <person name="Hacquard S."/>
            <person name="Amselem J."/>
            <person name="Cantarel B.L."/>
            <person name="Chiu R."/>
            <person name="Coutinho P.M."/>
            <person name="Feau N."/>
            <person name="Field M."/>
            <person name="Frey P."/>
            <person name="Gelhaye E."/>
            <person name="Goldberg J."/>
            <person name="Grabherr M.G."/>
            <person name="Kodira C.D."/>
            <person name="Kohler A."/>
            <person name="Kuees U."/>
            <person name="Lindquist E.A."/>
            <person name="Lucas S.M."/>
            <person name="Mago R."/>
            <person name="Mauceli E."/>
            <person name="Morin E."/>
            <person name="Murat C."/>
            <person name="Pangilinan J.L."/>
            <person name="Park R."/>
            <person name="Pearson M."/>
            <person name="Quesneville H."/>
            <person name="Rouhier N."/>
            <person name="Sakthikumar S."/>
            <person name="Salamov A.A."/>
            <person name="Schmutz J."/>
            <person name="Selles B."/>
            <person name="Shapiro H."/>
            <person name="Tanguay P."/>
            <person name="Tuskan G.A."/>
            <person name="Henrissat B."/>
            <person name="Van de Peer Y."/>
            <person name="Rouze P."/>
            <person name="Ellis J.G."/>
            <person name="Dodds P.N."/>
            <person name="Schein J.E."/>
            <person name="Zhong S."/>
            <person name="Hamelin R.C."/>
            <person name="Grigoriev I.V."/>
            <person name="Szabo L.J."/>
            <person name="Martin F."/>
        </authorList>
    </citation>
    <scope>NUCLEOTIDE SEQUENCE [LARGE SCALE GENOMIC DNA]</scope>
    <source>
        <strain evidence="3">98AG31 / pathotype 3-4-7</strain>
    </source>
</reference>
<organism evidence="3">
    <name type="scientific">Melampsora larici-populina (strain 98AG31 / pathotype 3-4-7)</name>
    <name type="common">Poplar leaf rust fungus</name>
    <dbReference type="NCBI Taxonomy" id="747676"/>
    <lineage>
        <taxon>Eukaryota</taxon>
        <taxon>Fungi</taxon>
        <taxon>Dikarya</taxon>
        <taxon>Basidiomycota</taxon>
        <taxon>Pucciniomycotina</taxon>
        <taxon>Pucciniomycetes</taxon>
        <taxon>Pucciniales</taxon>
        <taxon>Melampsoraceae</taxon>
        <taxon>Melampsora</taxon>
    </lineage>
</organism>
<evidence type="ECO:0000256" key="1">
    <source>
        <dbReference type="SAM" id="MobiDB-lite"/>
    </source>
</evidence>
<keyword evidence="3" id="KW-1185">Reference proteome</keyword>
<evidence type="ECO:0000313" key="2">
    <source>
        <dbReference type="EMBL" id="EGF99331.1"/>
    </source>
</evidence>
<gene>
    <name evidence="2" type="ORF">MELLADRAFT_94676</name>
</gene>
<dbReference type="KEGG" id="mlr:MELLADRAFT_94676"/>
<dbReference type="GeneID" id="18936955"/>